<name>A0ABQ5DCZ2_9ASTR</name>
<evidence type="ECO:0000313" key="1">
    <source>
        <dbReference type="EMBL" id="GJT36197.1"/>
    </source>
</evidence>
<dbReference type="Proteomes" id="UP001151760">
    <property type="component" value="Unassembled WGS sequence"/>
</dbReference>
<reference evidence="1" key="1">
    <citation type="journal article" date="2022" name="Int. J. Mol. Sci.">
        <title>Draft Genome of Tanacetum Coccineum: Genomic Comparison of Closely Related Tanacetum-Family Plants.</title>
        <authorList>
            <person name="Yamashiro T."/>
            <person name="Shiraishi A."/>
            <person name="Nakayama K."/>
            <person name="Satake H."/>
        </authorList>
    </citation>
    <scope>NUCLEOTIDE SEQUENCE</scope>
</reference>
<evidence type="ECO:0000313" key="2">
    <source>
        <dbReference type="Proteomes" id="UP001151760"/>
    </source>
</evidence>
<comment type="caution">
    <text evidence="1">The sequence shown here is derived from an EMBL/GenBank/DDBJ whole genome shotgun (WGS) entry which is preliminary data.</text>
</comment>
<keyword evidence="2" id="KW-1185">Reference proteome</keyword>
<gene>
    <name evidence="1" type="ORF">Tco_0926616</name>
</gene>
<protein>
    <submittedName>
        <fullName evidence="1">Uncharacterized protein</fullName>
    </submittedName>
</protein>
<proteinExistence type="predicted"/>
<accession>A0ABQ5DCZ2</accession>
<sequence>MVGSNEVLTKNQPHKINEFVVQPSSDVQTPPVPFPRRLRKEKEEAQQKKFLKKLKQLHVNISFIEALIQMPKYAKYLKSLLTNKSRLEAACMVTMNERCSAILLNELTSKEKDSTLIRRIDPVNTPYSEKKPELEKISEEEKSSLLQVLEKLKEAEDLAAYHLSRFESPHMEVLTEREIADKFSDEHLMELKSKFKDDEPWYADFVNYIVGKVVPPKLDL</sequence>
<reference evidence="1" key="2">
    <citation type="submission" date="2022-01" db="EMBL/GenBank/DDBJ databases">
        <authorList>
            <person name="Yamashiro T."/>
            <person name="Shiraishi A."/>
            <person name="Satake H."/>
            <person name="Nakayama K."/>
        </authorList>
    </citation>
    <scope>NUCLEOTIDE SEQUENCE</scope>
</reference>
<dbReference type="EMBL" id="BQNB010015117">
    <property type="protein sequence ID" value="GJT36197.1"/>
    <property type="molecule type" value="Genomic_DNA"/>
</dbReference>
<organism evidence="1 2">
    <name type="scientific">Tanacetum coccineum</name>
    <dbReference type="NCBI Taxonomy" id="301880"/>
    <lineage>
        <taxon>Eukaryota</taxon>
        <taxon>Viridiplantae</taxon>
        <taxon>Streptophyta</taxon>
        <taxon>Embryophyta</taxon>
        <taxon>Tracheophyta</taxon>
        <taxon>Spermatophyta</taxon>
        <taxon>Magnoliopsida</taxon>
        <taxon>eudicotyledons</taxon>
        <taxon>Gunneridae</taxon>
        <taxon>Pentapetalae</taxon>
        <taxon>asterids</taxon>
        <taxon>campanulids</taxon>
        <taxon>Asterales</taxon>
        <taxon>Asteraceae</taxon>
        <taxon>Asteroideae</taxon>
        <taxon>Anthemideae</taxon>
        <taxon>Anthemidinae</taxon>
        <taxon>Tanacetum</taxon>
    </lineage>
</organism>